<keyword evidence="2" id="KW-0472">Membrane</keyword>
<sequence>MRLFKKKQCGHAMILFVMIIPALFGIFTLASDGTRAMQTRARVADATEAASLAVAAQNSEDAAVNQELVRDYLNAYEHSIVSITNVQVTRLTCEQIPDCVAGLARGENRYFEYDVKATASFKTWFAGNDAIEGFGETFSAGGDSIAHKLESEGIDIMIAADFSGSMGSGWSGSNKAKYRDLIEIVQSVADELQGMNEQANLQNMIGMVPYNGNTYSEYQDSITGETLECWMYQNETYESGGRLYTDVDETLANIFVEKDDNNCGVDENGNRGKNTGYKKSAGSRQNPKFEDIRLTSDIQDFKSSIAGFRPGAVTGSYQGWIRSAQLMRSGVNERRLIILLSDGMDIDWLYQGWGTSDFATANALVDAGMCDAIRANLLFGNDGQTKKVNMAVIGFDYNPFGNPALVNCVGEDNVYKAENPQELYAQILSLIAEEIGRLR</sequence>
<dbReference type="Pfam" id="PF13400">
    <property type="entry name" value="Tad"/>
    <property type="match status" value="1"/>
</dbReference>
<evidence type="ECO:0000259" key="3">
    <source>
        <dbReference type="Pfam" id="PF13400"/>
    </source>
</evidence>
<dbReference type="SUPFAM" id="SSF53300">
    <property type="entry name" value="vWA-like"/>
    <property type="match status" value="1"/>
</dbReference>
<gene>
    <name evidence="4" type="ORF">VMF7928_02772</name>
</gene>
<dbReference type="InterPro" id="IPR028087">
    <property type="entry name" value="Tad_N"/>
</dbReference>
<evidence type="ECO:0000256" key="2">
    <source>
        <dbReference type="SAM" id="Phobius"/>
    </source>
</evidence>
<proteinExistence type="predicted"/>
<evidence type="ECO:0000313" key="5">
    <source>
        <dbReference type="Proteomes" id="UP000838748"/>
    </source>
</evidence>
<accession>A0ABN8E7Z5</accession>
<dbReference type="EMBL" id="CAKLDM010000002">
    <property type="protein sequence ID" value="CAH0540327.1"/>
    <property type="molecule type" value="Genomic_DNA"/>
</dbReference>
<feature type="domain" description="Putative Flp pilus-assembly TadG-like N-terminal" evidence="3">
    <location>
        <begin position="12"/>
        <end position="57"/>
    </location>
</feature>
<organism evidence="4 5">
    <name type="scientific">Vibrio marisflavi CECT 7928</name>
    <dbReference type="NCBI Taxonomy" id="634439"/>
    <lineage>
        <taxon>Bacteria</taxon>
        <taxon>Pseudomonadati</taxon>
        <taxon>Pseudomonadota</taxon>
        <taxon>Gammaproteobacteria</taxon>
        <taxon>Vibrionales</taxon>
        <taxon>Vibrionaceae</taxon>
        <taxon>Vibrio</taxon>
    </lineage>
</organism>
<name>A0ABN8E7Z5_9VIBR</name>
<dbReference type="Proteomes" id="UP000838748">
    <property type="component" value="Unassembled WGS sequence"/>
</dbReference>
<keyword evidence="5" id="KW-1185">Reference proteome</keyword>
<dbReference type="RefSeq" id="WP_237362311.1">
    <property type="nucleotide sequence ID" value="NZ_CAKLDM010000002.1"/>
</dbReference>
<dbReference type="Gene3D" id="3.40.50.410">
    <property type="entry name" value="von Willebrand factor, type A domain"/>
    <property type="match status" value="1"/>
</dbReference>
<protein>
    <recommendedName>
        <fullName evidence="3">Putative Flp pilus-assembly TadG-like N-terminal domain-containing protein</fullName>
    </recommendedName>
</protein>
<feature type="region of interest" description="Disordered" evidence="1">
    <location>
        <begin position="263"/>
        <end position="285"/>
    </location>
</feature>
<reference evidence="4" key="1">
    <citation type="submission" date="2021-11" db="EMBL/GenBank/DDBJ databases">
        <authorList>
            <person name="Rodrigo-Torres L."/>
            <person name="Arahal R. D."/>
            <person name="Lucena T."/>
        </authorList>
    </citation>
    <scope>NUCLEOTIDE SEQUENCE</scope>
    <source>
        <strain evidence="4">CECT 7928</strain>
    </source>
</reference>
<keyword evidence="2" id="KW-0812">Transmembrane</keyword>
<evidence type="ECO:0000313" key="4">
    <source>
        <dbReference type="EMBL" id="CAH0540327.1"/>
    </source>
</evidence>
<keyword evidence="2" id="KW-1133">Transmembrane helix</keyword>
<comment type="caution">
    <text evidence="4">The sequence shown here is derived from an EMBL/GenBank/DDBJ whole genome shotgun (WGS) entry which is preliminary data.</text>
</comment>
<evidence type="ECO:0000256" key="1">
    <source>
        <dbReference type="SAM" id="MobiDB-lite"/>
    </source>
</evidence>
<feature type="transmembrane region" description="Helical" evidence="2">
    <location>
        <begin position="12"/>
        <end position="30"/>
    </location>
</feature>
<dbReference type="InterPro" id="IPR036465">
    <property type="entry name" value="vWFA_dom_sf"/>
</dbReference>